<evidence type="ECO:0000256" key="4">
    <source>
        <dbReference type="ARBA" id="ARBA00022723"/>
    </source>
</evidence>
<dbReference type="EMBL" id="NMTZ01000026">
    <property type="protein sequence ID" value="PDX83520.1"/>
    <property type="molecule type" value="Genomic_DNA"/>
</dbReference>
<sequence>MEEKDSFFLQSLARLSRALFCQVDSQDILDGALFFDDISFQTAADYMMLDPDTSLRYSRMECRKTAEFAADFVCERRKRHFSGPQEITGCLSAFSILVVLAELLLRPDEPVVCRYEQLIPWRQITKMLGEELPTAAMYAQKDLDSGIAGRKNFDWAAVIGHDNSPLNAVMERGISEHHFHLFSSLPYFQVSWVNLMNAVSWNYYLDNLRRIEQQSKVWQKDDYITALLNHKADRAGTSTLILHQMQAALIRIYLFQRLCEPVPYIQKPPFGGMDRVYRLLRNPELLQLTAAEIQDEIAFWQDTPGEDYALNQTANNRVEDARQFRGERWFLYAMLRDIYAELHSRKLSREEHNLFYAYLCLQNELRAQMVQINGYVGFDNFQVYERRRGYFFPPDAESLWLSARLAVREPLLKAPYLRELEVRVSPSDTALGNYQWIAQLDRAIYGPDALPGEPEPPDLRSRYYYVYHFIKRPDRTTARLSAACQKNELQLQVQQYRHEDLRSKLERQAKALLAFRETYPQTACRVHGIDAASQEIECRPEVFAPIFRMLHAHQPAKTYPMAPQLPQLRKTYHAGEDFLDVVDGLRAIDESIHFLELGYGDRIGHAIALGIDVAEWYENKKQQIVLSKQDYLDNLAWMNHALTQYHLECADTLREFLRSEFDRYFHEVYQLHGEASQDLETYYKAWCLRGDHPSLYRNGVYEAPPIPVDDLDRCRTNFSFPQPFSERYIQESAALYYRYHYDPFVKSAGKTQISVRVPKIYSNACAQIQACMQREVADRGIAIETNPSSNVLISTFREYHKHPIYHFYNKHLVHGTEQDACAQLHVSINTDDNGVFFTSIENEYALMARATELILDEETERPRYKKADIYEWLDDIRKMSNEQGFPGGIEEERIEHV</sequence>
<dbReference type="AlphaFoldDB" id="A0A2A7AWR3"/>
<comment type="similarity">
    <text evidence="2">Belongs to the metallo-dependent hydrolases superfamily. Adenosine and AMP deaminases family.</text>
</comment>
<dbReference type="InterPro" id="IPR032466">
    <property type="entry name" value="Metal_Hydrolase"/>
</dbReference>
<evidence type="ECO:0000256" key="2">
    <source>
        <dbReference type="ARBA" id="ARBA00006676"/>
    </source>
</evidence>
<comment type="cofactor">
    <cofactor evidence="1">
        <name>Zn(2+)</name>
        <dbReference type="ChEBI" id="CHEBI:29105"/>
    </cofactor>
</comment>
<keyword evidence="6" id="KW-0862">Zinc</keyword>
<dbReference type="InterPro" id="IPR006330">
    <property type="entry name" value="Ado/ade_deaminase"/>
</dbReference>
<keyword evidence="5" id="KW-0378">Hydrolase</keyword>
<accession>A0A2A7AWR3</accession>
<dbReference type="GO" id="GO:0046103">
    <property type="term" value="P:inosine biosynthetic process"/>
    <property type="evidence" value="ECO:0007669"/>
    <property type="project" value="TreeGrafter"/>
</dbReference>
<organism evidence="8 9">
    <name type="scientific">Faecalibacterium prausnitzii</name>
    <dbReference type="NCBI Taxonomy" id="853"/>
    <lineage>
        <taxon>Bacteria</taxon>
        <taxon>Bacillati</taxon>
        <taxon>Bacillota</taxon>
        <taxon>Clostridia</taxon>
        <taxon>Eubacteriales</taxon>
        <taxon>Oscillospiraceae</taxon>
        <taxon>Faecalibacterium</taxon>
    </lineage>
</organism>
<dbReference type="SUPFAM" id="SSF51556">
    <property type="entry name" value="Metallo-dependent hydrolases"/>
    <property type="match status" value="1"/>
</dbReference>
<evidence type="ECO:0000256" key="5">
    <source>
        <dbReference type="ARBA" id="ARBA00022801"/>
    </source>
</evidence>
<proteinExistence type="inferred from homology"/>
<dbReference type="GO" id="GO:0043103">
    <property type="term" value="P:hypoxanthine salvage"/>
    <property type="evidence" value="ECO:0007669"/>
    <property type="project" value="TreeGrafter"/>
</dbReference>
<dbReference type="GO" id="GO:0046872">
    <property type="term" value="F:metal ion binding"/>
    <property type="evidence" value="ECO:0007669"/>
    <property type="project" value="UniProtKB-KW"/>
</dbReference>
<dbReference type="GO" id="GO:0004000">
    <property type="term" value="F:adenosine deaminase activity"/>
    <property type="evidence" value="ECO:0007669"/>
    <property type="project" value="TreeGrafter"/>
</dbReference>
<evidence type="ECO:0000313" key="8">
    <source>
        <dbReference type="EMBL" id="PDX83520.1"/>
    </source>
</evidence>
<feature type="domain" description="Adenosine deaminase" evidence="7">
    <location>
        <begin position="775"/>
        <end position="853"/>
    </location>
</feature>
<dbReference type="GO" id="GO:0006154">
    <property type="term" value="P:adenosine catabolic process"/>
    <property type="evidence" value="ECO:0007669"/>
    <property type="project" value="TreeGrafter"/>
</dbReference>
<dbReference type="GO" id="GO:0005829">
    <property type="term" value="C:cytosol"/>
    <property type="evidence" value="ECO:0007669"/>
    <property type="project" value="TreeGrafter"/>
</dbReference>
<evidence type="ECO:0000259" key="7">
    <source>
        <dbReference type="Pfam" id="PF00962"/>
    </source>
</evidence>
<evidence type="ECO:0000256" key="3">
    <source>
        <dbReference type="ARBA" id="ARBA00012784"/>
    </source>
</evidence>
<dbReference type="RefSeq" id="WP_097780049.1">
    <property type="nucleotide sequence ID" value="NZ_NMTZ01000026.1"/>
</dbReference>
<dbReference type="Pfam" id="PF00962">
    <property type="entry name" value="A_deaminase"/>
    <property type="match status" value="1"/>
</dbReference>
<dbReference type="EC" id="3.5.4.4" evidence="3"/>
<evidence type="ECO:0000256" key="1">
    <source>
        <dbReference type="ARBA" id="ARBA00001947"/>
    </source>
</evidence>
<dbReference type="Proteomes" id="UP000220480">
    <property type="component" value="Unassembled WGS sequence"/>
</dbReference>
<keyword evidence="4" id="KW-0479">Metal-binding</keyword>
<dbReference type="PANTHER" id="PTHR11409:SF43">
    <property type="entry name" value="ADENOSINE DEAMINASE"/>
    <property type="match status" value="1"/>
</dbReference>
<reference evidence="8 9" key="1">
    <citation type="journal article" date="2017" name="Front. Microbiol.">
        <title>New Insights into the Diversity of the Genus Faecalibacterium.</title>
        <authorList>
            <person name="Benevides L."/>
            <person name="Burman S."/>
            <person name="Martin R."/>
            <person name="Robert V."/>
            <person name="Thomas M."/>
            <person name="Miquel S."/>
            <person name="Chain F."/>
            <person name="Sokol H."/>
            <person name="Bermudez-Humaran L.G."/>
            <person name="Morrison M."/>
            <person name="Langella P."/>
            <person name="Azevedo V.A."/>
            <person name="Chatel J.M."/>
            <person name="Soares S."/>
        </authorList>
    </citation>
    <scope>NUCLEOTIDE SEQUENCE [LARGE SCALE GENOMIC DNA]</scope>
    <source>
        <strain evidence="8 9">CNCM I 4644</strain>
    </source>
</reference>
<comment type="caution">
    <text evidence="8">The sequence shown here is derived from an EMBL/GenBank/DDBJ whole genome shotgun (WGS) entry which is preliminary data.</text>
</comment>
<dbReference type="InterPro" id="IPR001365">
    <property type="entry name" value="A_deaminase_dom"/>
</dbReference>
<evidence type="ECO:0000313" key="9">
    <source>
        <dbReference type="Proteomes" id="UP000220480"/>
    </source>
</evidence>
<dbReference type="Gene3D" id="3.20.20.140">
    <property type="entry name" value="Metal-dependent hydrolases"/>
    <property type="match status" value="2"/>
</dbReference>
<gene>
    <name evidence="8" type="ORF">CGS59_11610</name>
</gene>
<evidence type="ECO:0000256" key="6">
    <source>
        <dbReference type="ARBA" id="ARBA00022833"/>
    </source>
</evidence>
<protein>
    <recommendedName>
        <fullName evidence="3">adenosine deaminase</fullName>
        <ecNumber evidence="3">3.5.4.4</ecNumber>
    </recommendedName>
</protein>
<name>A0A2A7AWR3_9FIRM</name>
<dbReference type="PANTHER" id="PTHR11409">
    <property type="entry name" value="ADENOSINE DEAMINASE"/>
    <property type="match status" value="1"/>
</dbReference>